<feature type="region of interest" description="Disordered" evidence="2">
    <location>
        <begin position="39"/>
        <end position="75"/>
    </location>
</feature>
<name>A0ABR2U4Y2_9ROSI</name>
<dbReference type="Proteomes" id="UP001396334">
    <property type="component" value="Unassembled WGS sequence"/>
</dbReference>
<sequence length="75" mass="8518">MKVFKVVLFLGLIVIATTPSVKANIADFDEVWQKRAQKATETAQKAYEPNPHHVANDLNKKTHKIQNSRKISMQT</sequence>
<feature type="chain" id="PRO_5046932393" description="Pectate lyase N-terminal domain-containing protein" evidence="3">
    <location>
        <begin position="24"/>
        <end position="75"/>
    </location>
</feature>
<evidence type="ECO:0000313" key="5">
    <source>
        <dbReference type="EMBL" id="KAK9044790.1"/>
    </source>
</evidence>
<feature type="compositionally biased region" description="Basic and acidic residues" evidence="2">
    <location>
        <begin position="50"/>
        <end position="60"/>
    </location>
</feature>
<evidence type="ECO:0000256" key="2">
    <source>
        <dbReference type="SAM" id="MobiDB-lite"/>
    </source>
</evidence>
<dbReference type="Pfam" id="PF04431">
    <property type="entry name" value="Pec_lyase_N"/>
    <property type="match status" value="1"/>
</dbReference>
<evidence type="ECO:0000259" key="4">
    <source>
        <dbReference type="Pfam" id="PF04431"/>
    </source>
</evidence>
<evidence type="ECO:0000256" key="3">
    <source>
        <dbReference type="SAM" id="SignalP"/>
    </source>
</evidence>
<protein>
    <recommendedName>
        <fullName evidence="4">Pectate lyase N-terminal domain-containing protein</fullName>
    </recommendedName>
</protein>
<accession>A0ABR2U4Y2</accession>
<evidence type="ECO:0000256" key="1">
    <source>
        <dbReference type="ARBA" id="ARBA00010980"/>
    </source>
</evidence>
<dbReference type="InterPro" id="IPR007524">
    <property type="entry name" value="Pec_lyase_N"/>
</dbReference>
<gene>
    <name evidence="5" type="ORF">V6N11_058682</name>
</gene>
<comment type="similarity">
    <text evidence="1">Belongs to the polysaccharide lyase 1 family.</text>
</comment>
<feature type="domain" description="Pectate lyase N-terminal" evidence="4">
    <location>
        <begin position="24"/>
        <end position="65"/>
    </location>
</feature>
<keyword evidence="6" id="KW-1185">Reference proteome</keyword>
<reference evidence="5 6" key="1">
    <citation type="journal article" date="2024" name="G3 (Bethesda)">
        <title>Genome assembly of Hibiscus sabdariffa L. provides insights into metabolisms of medicinal natural products.</title>
        <authorList>
            <person name="Kim T."/>
        </authorList>
    </citation>
    <scope>NUCLEOTIDE SEQUENCE [LARGE SCALE GENOMIC DNA]</scope>
    <source>
        <strain evidence="5">TK-2024</strain>
        <tissue evidence="5">Old leaves</tissue>
    </source>
</reference>
<keyword evidence="3" id="KW-0732">Signal</keyword>
<organism evidence="5 6">
    <name type="scientific">Hibiscus sabdariffa</name>
    <name type="common">roselle</name>
    <dbReference type="NCBI Taxonomy" id="183260"/>
    <lineage>
        <taxon>Eukaryota</taxon>
        <taxon>Viridiplantae</taxon>
        <taxon>Streptophyta</taxon>
        <taxon>Embryophyta</taxon>
        <taxon>Tracheophyta</taxon>
        <taxon>Spermatophyta</taxon>
        <taxon>Magnoliopsida</taxon>
        <taxon>eudicotyledons</taxon>
        <taxon>Gunneridae</taxon>
        <taxon>Pentapetalae</taxon>
        <taxon>rosids</taxon>
        <taxon>malvids</taxon>
        <taxon>Malvales</taxon>
        <taxon>Malvaceae</taxon>
        <taxon>Malvoideae</taxon>
        <taxon>Hibiscus</taxon>
    </lineage>
</organism>
<feature type="signal peptide" evidence="3">
    <location>
        <begin position="1"/>
        <end position="23"/>
    </location>
</feature>
<evidence type="ECO:0000313" key="6">
    <source>
        <dbReference type="Proteomes" id="UP001396334"/>
    </source>
</evidence>
<comment type="caution">
    <text evidence="5">The sequence shown here is derived from an EMBL/GenBank/DDBJ whole genome shotgun (WGS) entry which is preliminary data.</text>
</comment>
<proteinExistence type="inferred from homology"/>
<dbReference type="EMBL" id="JBBPBN010000002">
    <property type="protein sequence ID" value="KAK9044790.1"/>
    <property type="molecule type" value="Genomic_DNA"/>
</dbReference>